<dbReference type="GO" id="GO:0032267">
    <property type="term" value="F:tRNA(Ile)-lysidine synthase activity"/>
    <property type="evidence" value="ECO:0007669"/>
    <property type="project" value="UniProtKB-EC"/>
</dbReference>
<dbReference type="EC" id="6.3.4.19" evidence="2"/>
<dbReference type="NCBIfam" id="TIGR02433">
    <property type="entry name" value="lysidine_TilS_C"/>
    <property type="match status" value="1"/>
</dbReference>
<keyword evidence="2" id="KW-0436">Ligase</keyword>
<accession>A0ABS9SHL5</accession>
<protein>
    <submittedName>
        <fullName evidence="2">tRNA lysidine(34) synthetase TilS</fullName>
        <ecNumber evidence="2">6.3.4.19</ecNumber>
    </submittedName>
</protein>
<reference evidence="2 3" key="1">
    <citation type="submission" date="2022-02" db="EMBL/GenBank/DDBJ databases">
        <authorList>
            <person name="Min J."/>
        </authorList>
    </citation>
    <scope>NUCLEOTIDE SEQUENCE [LARGE SCALE GENOMIC DNA]</scope>
    <source>
        <strain evidence="2 3">GR10-1</strain>
    </source>
</reference>
<dbReference type="RefSeq" id="WP_240827023.1">
    <property type="nucleotide sequence ID" value="NZ_JAKWBL010000001.1"/>
</dbReference>
<evidence type="ECO:0000313" key="2">
    <source>
        <dbReference type="EMBL" id="MCH5597649.1"/>
    </source>
</evidence>
<dbReference type="Proteomes" id="UP001202248">
    <property type="component" value="Unassembled WGS sequence"/>
</dbReference>
<dbReference type="EMBL" id="JAKWBL010000001">
    <property type="protein sequence ID" value="MCH5597649.1"/>
    <property type="molecule type" value="Genomic_DNA"/>
</dbReference>
<sequence length="202" mass="23129">MTRSGNDILIPVMLLKKTPGLRTVLLELLKPFGFNAPQLPDLIRMLDSDSGKYMLSASHRILKDRKHLIISSLKTIDNAVIVIENEGSFAFANGMIKLIKEESNVVEKSEYTAVLDAARIQYPLLLRPWKMGDYFYPLGMTKKKKLSRFLIDKKLSLTDKEKVWVIEMNKKIIWVVGLRIDDRFKITDNTKSILKISFITAS</sequence>
<evidence type="ECO:0000313" key="3">
    <source>
        <dbReference type="Proteomes" id="UP001202248"/>
    </source>
</evidence>
<dbReference type="SUPFAM" id="SSF56037">
    <property type="entry name" value="PheT/TilS domain"/>
    <property type="match status" value="1"/>
</dbReference>
<dbReference type="SMART" id="SM00977">
    <property type="entry name" value="TilS_C"/>
    <property type="match status" value="1"/>
</dbReference>
<proteinExistence type="predicted"/>
<organism evidence="2 3">
    <name type="scientific">Niabella ginsengisoli</name>
    <dbReference type="NCBI Taxonomy" id="522298"/>
    <lineage>
        <taxon>Bacteria</taxon>
        <taxon>Pseudomonadati</taxon>
        <taxon>Bacteroidota</taxon>
        <taxon>Chitinophagia</taxon>
        <taxon>Chitinophagales</taxon>
        <taxon>Chitinophagaceae</taxon>
        <taxon>Niabella</taxon>
    </lineage>
</organism>
<gene>
    <name evidence="2" type="primary">tilS</name>
    <name evidence="2" type="ORF">MKP09_06870</name>
</gene>
<comment type="caution">
    <text evidence="2">The sequence shown here is derived from an EMBL/GenBank/DDBJ whole genome shotgun (WGS) entry which is preliminary data.</text>
</comment>
<keyword evidence="3" id="KW-1185">Reference proteome</keyword>
<dbReference type="Pfam" id="PF11734">
    <property type="entry name" value="TilS_C"/>
    <property type="match status" value="1"/>
</dbReference>
<dbReference type="InterPro" id="IPR012796">
    <property type="entry name" value="Lysidine-tRNA-synth_C"/>
</dbReference>
<name>A0ABS9SHL5_9BACT</name>
<feature type="domain" description="Lysidine-tRNA(Ile) synthetase C-terminal" evidence="1">
    <location>
        <begin position="124"/>
        <end position="196"/>
    </location>
</feature>
<evidence type="ECO:0000259" key="1">
    <source>
        <dbReference type="SMART" id="SM00977"/>
    </source>
</evidence>